<reference evidence="1 2" key="1">
    <citation type="submission" date="2022-11" db="EMBL/GenBank/DDBJ databases">
        <title>Minimal conservation of predation-associated metabolite biosynthetic gene clusters underscores biosynthetic potential of Myxococcota including descriptions for ten novel species: Archangium lansinium sp. nov., Myxococcus landrumus sp. nov., Nannocystis bai.</title>
        <authorList>
            <person name="Ahearne A."/>
            <person name="Stevens C."/>
            <person name="Dowd S."/>
        </authorList>
    </citation>
    <scope>NUCLEOTIDE SEQUENCE [LARGE SCALE GENOMIC DNA]</scope>
    <source>
        <strain evidence="1 2">BB15-2</strain>
    </source>
</reference>
<sequence>MTAVAVWDHAPTADELLAARVAAGWRPTPTATRDGDVILGHAACLSERTDLPPDGR</sequence>
<protein>
    <recommendedName>
        <fullName evidence="3">GNAT family N-acetyltransferase</fullName>
    </recommendedName>
</protein>
<proteinExistence type="predicted"/>
<dbReference type="EMBL" id="JAQNDL010000001">
    <property type="protein sequence ID" value="MDC0715749.1"/>
    <property type="molecule type" value="Genomic_DNA"/>
</dbReference>
<evidence type="ECO:0000313" key="2">
    <source>
        <dbReference type="Proteomes" id="UP001221686"/>
    </source>
</evidence>
<comment type="caution">
    <text evidence="1">The sequence shown here is derived from an EMBL/GenBank/DDBJ whole genome shotgun (WGS) entry which is preliminary data.</text>
</comment>
<gene>
    <name evidence="1" type="ORF">POL25_02525</name>
</gene>
<name>A0ABT5DRR6_9BACT</name>
<organism evidence="1 2">
    <name type="scientific">Nannocystis bainbridge</name>
    <dbReference type="NCBI Taxonomy" id="2995303"/>
    <lineage>
        <taxon>Bacteria</taxon>
        <taxon>Pseudomonadati</taxon>
        <taxon>Myxococcota</taxon>
        <taxon>Polyangia</taxon>
        <taxon>Nannocystales</taxon>
        <taxon>Nannocystaceae</taxon>
        <taxon>Nannocystis</taxon>
    </lineage>
</organism>
<dbReference type="Proteomes" id="UP001221686">
    <property type="component" value="Unassembled WGS sequence"/>
</dbReference>
<dbReference type="RefSeq" id="WP_272084174.1">
    <property type="nucleotide sequence ID" value="NZ_JAQNDL010000001.1"/>
</dbReference>
<evidence type="ECO:0000313" key="1">
    <source>
        <dbReference type="EMBL" id="MDC0715749.1"/>
    </source>
</evidence>
<keyword evidence="2" id="KW-1185">Reference proteome</keyword>
<accession>A0ABT5DRR6</accession>
<evidence type="ECO:0008006" key="3">
    <source>
        <dbReference type="Google" id="ProtNLM"/>
    </source>
</evidence>